<evidence type="ECO:0000313" key="2">
    <source>
        <dbReference type="EMBL" id="KAJ8983316.1"/>
    </source>
</evidence>
<organism evidence="2 3">
    <name type="scientific">Molorchus minor</name>
    <dbReference type="NCBI Taxonomy" id="1323400"/>
    <lineage>
        <taxon>Eukaryota</taxon>
        <taxon>Metazoa</taxon>
        <taxon>Ecdysozoa</taxon>
        <taxon>Arthropoda</taxon>
        <taxon>Hexapoda</taxon>
        <taxon>Insecta</taxon>
        <taxon>Pterygota</taxon>
        <taxon>Neoptera</taxon>
        <taxon>Endopterygota</taxon>
        <taxon>Coleoptera</taxon>
        <taxon>Polyphaga</taxon>
        <taxon>Cucujiformia</taxon>
        <taxon>Chrysomeloidea</taxon>
        <taxon>Cerambycidae</taxon>
        <taxon>Lamiinae</taxon>
        <taxon>Monochamini</taxon>
        <taxon>Molorchus</taxon>
    </lineage>
</organism>
<reference evidence="2" key="1">
    <citation type="journal article" date="2023" name="Insect Mol. Biol.">
        <title>Genome sequencing provides insights into the evolution of gene families encoding plant cell wall-degrading enzymes in longhorned beetles.</title>
        <authorList>
            <person name="Shin N.R."/>
            <person name="Okamura Y."/>
            <person name="Kirsch R."/>
            <person name="Pauchet Y."/>
        </authorList>
    </citation>
    <scope>NUCLEOTIDE SEQUENCE</scope>
    <source>
        <strain evidence="2">MMC_N1</strain>
    </source>
</reference>
<dbReference type="InterPro" id="IPR024420">
    <property type="entry name" value="TRAPP_III_complex_Trs85"/>
</dbReference>
<name>A0ABQ9JY88_9CUCU</name>
<sequence length="311" mass="35564">MAQCKQTPQEFIKNAFTPQVAVMCTPLAEKCCQKNNLNFIELLQPFSRLYNDVHYKDPSGLTISIHNFKITFLDITWRPPQTAVARKLLNSSVSNAPESRTKTVQVDKYQLDIPASTPWYEAWRETFLRVQYPSDHEFTKHFLSCILVVSSADNNPTETFVQLCQSLNQIQNTTPGKLPKWFSSNILKYYVIVHDITEGDTNIANKAFESIKSSYGIQNCFLLRMNSRPFRSTNTEHLPDPWSQFISNQIELQVSKGEQENIPNNIKTSFEIGQEAEEVKNSTNYHPLSPVTEDFSLGDIGNDEDKPKKSN</sequence>
<evidence type="ECO:0000256" key="1">
    <source>
        <dbReference type="SAM" id="MobiDB-lite"/>
    </source>
</evidence>
<comment type="caution">
    <text evidence="2">The sequence shown here is derived from an EMBL/GenBank/DDBJ whole genome shotgun (WGS) entry which is preliminary data.</text>
</comment>
<evidence type="ECO:0000313" key="3">
    <source>
        <dbReference type="Proteomes" id="UP001162164"/>
    </source>
</evidence>
<keyword evidence="3" id="KW-1185">Reference proteome</keyword>
<feature type="region of interest" description="Disordered" evidence="1">
    <location>
        <begin position="278"/>
        <end position="311"/>
    </location>
</feature>
<dbReference type="Proteomes" id="UP001162164">
    <property type="component" value="Unassembled WGS sequence"/>
</dbReference>
<accession>A0ABQ9JY88</accession>
<dbReference type="EMBL" id="JAPWTJ010000080">
    <property type="protein sequence ID" value="KAJ8983316.1"/>
    <property type="molecule type" value="Genomic_DNA"/>
</dbReference>
<protein>
    <submittedName>
        <fullName evidence="2">Uncharacterized protein</fullName>
    </submittedName>
</protein>
<dbReference type="Pfam" id="PF12739">
    <property type="entry name" value="TRAPPC-Trs85"/>
    <property type="match status" value="1"/>
</dbReference>
<proteinExistence type="predicted"/>
<gene>
    <name evidence="2" type="ORF">NQ317_010855</name>
</gene>
<dbReference type="PANTHER" id="PTHR12975">
    <property type="entry name" value="TRANSPORT PROTEIN TRAPP"/>
    <property type="match status" value="1"/>
</dbReference>
<dbReference type="PANTHER" id="PTHR12975:SF6">
    <property type="entry name" value="TRAFFICKING PROTEIN PARTICLE COMPLEX SUBUNIT 8"/>
    <property type="match status" value="1"/>
</dbReference>